<sequence length="220" mass="24416">MGICWLLGREGIGRGIGRRHMDCWALSAPLCSGMDWRDKTKVVELTRLKATSPSLDSYPLFLPLHFQPANHVSPIQRPVYFPTSCHPPTLSFSGAGTCYCACLLLRGTTTTVHVLRSTRLRPTVNHFWCWYPTQVCPSATTTASQQSSPITGSLSGWLNPTKAYLCSNAVSSKPTITFFFSLAIVSQTLRAERENGYCPAANHCVGYFLPTTEEVRNLRR</sequence>
<evidence type="ECO:0000313" key="1">
    <source>
        <dbReference type="EMBL" id="KAF2016604.1"/>
    </source>
</evidence>
<gene>
    <name evidence="1" type="ORF">BU24DRAFT_206457</name>
</gene>
<dbReference type="Proteomes" id="UP000799778">
    <property type="component" value="Unassembled WGS sequence"/>
</dbReference>
<dbReference type="EMBL" id="ML978069">
    <property type="protein sequence ID" value="KAF2016604.1"/>
    <property type="molecule type" value="Genomic_DNA"/>
</dbReference>
<reference evidence="1" key="1">
    <citation type="journal article" date="2020" name="Stud. Mycol.">
        <title>101 Dothideomycetes genomes: a test case for predicting lifestyles and emergence of pathogens.</title>
        <authorList>
            <person name="Haridas S."/>
            <person name="Albert R."/>
            <person name="Binder M."/>
            <person name="Bloem J."/>
            <person name="Labutti K."/>
            <person name="Salamov A."/>
            <person name="Andreopoulos B."/>
            <person name="Baker S."/>
            <person name="Barry K."/>
            <person name="Bills G."/>
            <person name="Bluhm B."/>
            <person name="Cannon C."/>
            <person name="Castanera R."/>
            <person name="Culley D."/>
            <person name="Daum C."/>
            <person name="Ezra D."/>
            <person name="Gonzalez J."/>
            <person name="Henrissat B."/>
            <person name="Kuo A."/>
            <person name="Liang C."/>
            <person name="Lipzen A."/>
            <person name="Lutzoni F."/>
            <person name="Magnuson J."/>
            <person name="Mondo S."/>
            <person name="Nolan M."/>
            <person name="Ohm R."/>
            <person name="Pangilinan J."/>
            <person name="Park H.-J."/>
            <person name="Ramirez L."/>
            <person name="Alfaro M."/>
            <person name="Sun H."/>
            <person name="Tritt A."/>
            <person name="Yoshinaga Y."/>
            <person name="Zwiers L.-H."/>
            <person name="Turgeon B."/>
            <person name="Goodwin S."/>
            <person name="Spatafora J."/>
            <person name="Crous P."/>
            <person name="Grigoriev I."/>
        </authorList>
    </citation>
    <scope>NUCLEOTIDE SEQUENCE</scope>
    <source>
        <strain evidence="1">CBS 175.79</strain>
    </source>
</reference>
<dbReference type="GeneID" id="54279274"/>
<dbReference type="AlphaFoldDB" id="A0A6A5XWI4"/>
<evidence type="ECO:0000313" key="2">
    <source>
        <dbReference type="Proteomes" id="UP000799778"/>
    </source>
</evidence>
<protein>
    <submittedName>
        <fullName evidence="1">Uncharacterized protein</fullName>
    </submittedName>
</protein>
<organism evidence="1 2">
    <name type="scientific">Aaosphaeria arxii CBS 175.79</name>
    <dbReference type="NCBI Taxonomy" id="1450172"/>
    <lineage>
        <taxon>Eukaryota</taxon>
        <taxon>Fungi</taxon>
        <taxon>Dikarya</taxon>
        <taxon>Ascomycota</taxon>
        <taxon>Pezizomycotina</taxon>
        <taxon>Dothideomycetes</taxon>
        <taxon>Pleosporomycetidae</taxon>
        <taxon>Pleosporales</taxon>
        <taxon>Pleosporales incertae sedis</taxon>
        <taxon>Aaosphaeria</taxon>
    </lineage>
</organism>
<accession>A0A6A5XWI4</accession>
<keyword evidence="2" id="KW-1185">Reference proteome</keyword>
<proteinExistence type="predicted"/>
<name>A0A6A5XWI4_9PLEO</name>
<dbReference type="RefSeq" id="XP_033384943.1">
    <property type="nucleotide sequence ID" value="XM_033521877.1"/>
</dbReference>